<evidence type="ECO:0000256" key="2">
    <source>
        <dbReference type="SAM" id="MobiDB-lite"/>
    </source>
</evidence>
<evidence type="ECO:0000259" key="3">
    <source>
        <dbReference type="PROSITE" id="PS50158"/>
    </source>
</evidence>
<keyword evidence="1" id="KW-0479">Metal-binding</keyword>
<accession>A0AAV4WB57</accession>
<organism evidence="4 5">
    <name type="scientific">Caerostris darwini</name>
    <dbReference type="NCBI Taxonomy" id="1538125"/>
    <lineage>
        <taxon>Eukaryota</taxon>
        <taxon>Metazoa</taxon>
        <taxon>Ecdysozoa</taxon>
        <taxon>Arthropoda</taxon>
        <taxon>Chelicerata</taxon>
        <taxon>Arachnida</taxon>
        <taxon>Araneae</taxon>
        <taxon>Araneomorphae</taxon>
        <taxon>Entelegynae</taxon>
        <taxon>Araneoidea</taxon>
        <taxon>Araneidae</taxon>
        <taxon>Caerostris</taxon>
    </lineage>
</organism>
<evidence type="ECO:0000256" key="1">
    <source>
        <dbReference type="PROSITE-ProRule" id="PRU00047"/>
    </source>
</evidence>
<protein>
    <submittedName>
        <fullName evidence="4">CCHC-type domain-containing protein</fullName>
    </submittedName>
</protein>
<keyword evidence="1" id="KW-0863">Zinc-finger</keyword>
<feature type="region of interest" description="Disordered" evidence="2">
    <location>
        <begin position="211"/>
        <end position="231"/>
    </location>
</feature>
<dbReference type="SMART" id="SM00343">
    <property type="entry name" value="ZnF_C2HC"/>
    <property type="match status" value="1"/>
</dbReference>
<dbReference type="EMBL" id="BPLQ01014256">
    <property type="protein sequence ID" value="GIY78525.1"/>
    <property type="molecule type" value="Genomic_DNA"/>
</dbReference>
<keyword evidence="5" id="KW-1185">Reference proteome</keyword>
<dbReference type="GO" id="GO:0008270">
    <property type="term" value="F:zinc ion binding"/>
    <property type="evidence" value="ECO:0007669"/>
    <property type="project" value="UniProtKB-KW"/>
</dbReference>
<dbReference type="SUPFAM" id="SSF57756">
    <property type="entry name" value="Retrovirus zinc finger-like domains"/>
    <property type="match status" value="1"/>
</dbReference>
<gene>
    <name evidence="4" type="primary">AVEN_246682_1</name>
    <name evidence="4" type="ORF">CDAR_603161</name>
</gene>
<sequence>MEDNVFENVEHIEFDTVRSKELRTIQLSLPKYTRGFVVSDFDEFIRDHVGAANVIEFKMLFRDNEWEMDISSKEIREKLIRMGKIKIKNKTCWIHPKICAEIRGFIHWLPNSIPNQRIIDFLCAYGEVLFVENETHNDRVAKDVRYFGLVLKTPHQKLDVPHFHEIDNFLCWIILQGREPACFHCRQIGHRKSDCPLYKEKLASYCSRTANTAPERKKPRGRRHIPEGAGDEIEKVDHFDQSSSLYTIWKSLELNTNKLLEKTCSNLERSFENKFQLIQDRHANNAVLSKDRKPKSESLTIPNVEELMVSEKHQLKLSEMEKDSYTSGDGKTSLYSKDHEFRKKIQNCQSL</sequence>
<dbReference type="Pfam" id="PF00098">
    <property type="entry name" value="zf-CCHC"/>
    <property type="match status" value="1"/>
</dbReference>
<name>A0AAV4WB57_9ARAC</name>
<dbReference type="InterPro" id="IPR036875">
    <property type="entry name" value="Znf_CCHC_sf"/>
</dbReference>
<reference evidence="4 5" key="1">
    <citation type="submission" date="2021-06" db="EMBL/GenBank/DDBJ databases">
        <title>Caerostris darwini draft genome.</title>
        <authorList>
            <person name="Kono N."/>
            <person name="Arakawa K."/>
        </authorList>
    </citation>
    <scope>NUCLEOTIDE SEQUENCE [LARGE SCALE GENOMIC DNA]</scope>
</reference>
<evidence type="ECO:0000313" key="4">
    <source>
        <dbReference type="EMBL" id="GIY78525.1"/>
    </source>
</evidence>
<keyword evidence="1" id="KW-0862">Zinc</keyword>
<feature type="domain" description="CCHC-type" evidence="3">
    <location>
        <begin position="182"/>
        <end position="196"/>
    </location>
</feature>
<dbReference type="GO" id="GO:0003676">
    <property type="term" value="F:nucleic acid binding"/>
    <property type="evidence" value="ECO:0007669"/>
    <property type="project" value="InterPro"/>
</dbReference>
<dbReference type="InterPro" id="IPR001878">
    <property type="entry name" value="Znf_CCHC"/>
</dbReference>
<dbReference type="PROSITE" id="PS50158">
    <property type="entry name" value="ZF_CCHC"/>
    <property type="match status" value="1"/>
</dbReference>
<proteinExistence type="predicted"/>
<evidence type="ECO:0000313" key="5">
    <source>
        <dbReference type="Proteomes" id="UP001054837"/>
    </source>
</evidence>
<comment type="caution">
    <text evidence="4">The sequence shown here is derived from an EMBL/GenBank/DDBJ whole genome shotgun (WGS) entry which is preliminary data.</text>
</comment>
<dbReference type="Proteomes" id="UP001054837">
    <property type="component" value="Unassembled WGS sequence"/>
</dbReference>
<dbReference type="AlphaFoldDB" id="A0AAV4WB57"/>